<dbReference type="RefSeq" id="WP_131799368.1">
    <property type="nucleotide sequence ID" value="NZ_FAOZ01000001.1"/>
</dbReference>
<dbReference type="EMBL" id="FAOZ01000001">
    <property type="protein sequence ID" value="CUU53533.1"/>
    <property type="molecule type" value="Genomic_DNA"/>
</dbReference>
<dbReference type="AlphaFoldDB" id="A0A0S4QDE7"/>
<keyword evidence="2" id="KW-1133">Transmembrane helix</keyword>
<evidence type="ECO:0000256" key="2">
    <source>
        <dbReference type="SAM" id="Phobius"/>
    </source>
</evidence>
<reference evidence="4" key="1">
    <citation type="submission" date="2015-11" db="EMBL/GenBank/DDBJ databases">
        <authorList>
            <person name="Varghese N."/>
        </authorList>
    </citation>
    <scope>NUCLEOTIDE SEQUENCE [LARGE SCALE GENOMIC DNA]</scope>
    <source>
        <strain evidence="4">DSM 45899</strain>
    </source>
</reference>
<feature type="compositionally biased region" description="Gly residues" evidence="1">
    <location>
        <begin position="415"/>
        <end position="427"/>
    </location>
</feature>
<gene>
    <name evidence="3" type="ORF">Ga0074812_10131</name>
</gene>
<evidence type="ECO:0000313" key="4">
    <source>
        <dbReference type="Proteomes" id="UP000198802"/>
    </source>
</evidence>
<evidence type="ECO:0000313" key="3">
    <source>
        <dbReference type="EMBL" id="CUU53533.1"/>
    </source>
</evidence>
<feature type="transmembrane region" description="Helical" evidence="2">
    <location>
        <begin position="253"/>
        <end position="276"/>
    </location>
</feature>
<dbReference type="Proteomes" id="UP000198802">
    <property type="component" value="Unassembled WGS sequence"/>
</dbReference>
<proteinExistence type="predicted"/>
<evidence type="ECO:0000256" key="1">
    <source>
        <dbReference type="SAM" id="MobiDB-lite"/>
    </source>
</evidence>
<keyword evidence="2" id="KW-0812">Transmembrane</keyword>
<accession>A0A0S4QDE7</accession>
<feature type="region of interest" description="Disordered" evidence="1">
    <location>
        <begin position="79"/>
        <end position="117"/>
    </location>
</feature>
<feature type="region of interest" description="Disordered" evidence="1">
    <location>
        <begin position="386"/>
        <end position="455"/>
    </location>
</feature>
<feature type="transmembrane region" description="Helical" evidence="2">
    <location>
        <begin position="53"/>
        <end position="73"/>
    </location>
</feature>
<protein>
    <submittedName>
        <fullName evidence="3">Uncharacterized protein</fullName>
    </submittedName>
</protein>
<feature type="transmembrane region" description="Helical" evidence="2">
    <location>
        <begin position="288"/>
        <end position="311"/>
    </location>
</feature>
<feature type="transmembrane region" description="Helical" evidence="2">
    <location>
        <begin position="171"/>
        <end position="192"/>
    </location>
</feature>
<keyword evidence="2" id="KW-0472">Membrane</keyword>
<name>A0A0S4QDE7_9ACTN</name>
<organism evidence="3 4">
    <name type="scientific">Parafrankia irregularis</name>
    <dbReference type="NCBI Taxonomy" id="795642"/>
    <lineage>
        <taxon>Bacteria</taxon>
        <taxon>Bacillati</taxon>
        <taxon>Actinomycetota</taxon>
        <taxon>Actinomycetes</taxon>
        <taxon>Frankiales</taxon>
        <taxon>Frankiaceae</taxon>
        <taxon>Parafrankia</taxon>
    </lineage>
</organism>
<sequence>MQRGTNMGGALFVCCALANTLGLLGLVRAFGYPYLLNEPAEATLADLGAHLSTLIPFAALAATAAFLLVPMTARLIRPSPRDPLPTQPADGGAAVGGWQTGPLDTGPSSPAHSTPHLDGRRRTRRLLLWVSLATSTMMIFEWSIWLVGVPLLARPTEVPGRIPPEVITFDLLRVTAGVVSGETLGALLLAAWTTLVATHFVDPIFDGWWPFGPLRPIGRGVTRHSGPFGPLIAIIRAWVDSLRVRGMLWSRPALVGGGFVCAALLVGGAAATAGLVPLAPLPLFARMVWSLWLAAVGVAIWIAGTPARTVAVRMRRPRLITLRRSPQSTGPHASDRPSHFERLPYRFAAYDAALRRGQTGPRPLRPSPDDLTADAVTVAGDEVVLQMPAPQPGTGGHRAPAAASETGRQDADAGSGTGAGAGDGAGRGQVNADPGKDVDPPTEIVGAQGDHDRPV</sequence>
<keyword evidence="4" id="KW-1185">Reference proteome</keyword>
<feature type="transmembrane region" description="Helical" evidence="2">
    <location>
        <begin position="126"/>
        <end position="151"/>
    </location>
</feature>